<comment type="caution">
    <text evidence="1">The sequence shown here is derived from an EMBL/GenBank/DDBJ whole genome shotgun (WGS) entry which is preliminary data.</text>
</comment>
<sequence>MPSSSSTRRTRLQQRDGSPAGTGSSSRDQRGRRSARKETSPSAVEADVLNRLPTASPTGSGQNGHHDLGPFVDALVGLVNLARLDRANGFEMRSLKREQDERIAELDHLRLELRYSQKGLRRQRRENGNTDEDIQRDIEQLTESSAEASSRIQTLNSVKDH</sequence>
<protein>
    <submittedName>
        <fullName evidence="1">Uncharacterized protein</fullName>
    </submittedName>
</protein>
<gene>
    <name evidence="1" type="ORF">LTR37_008065</name>
</gene>
<proteinExistence type="predicted"/>
<name>A0ACC3NBX2_9PEZI</name>
<accession>A0ACC3NBX2</accession>
<dbReference type="Proteomes" id="UP001281147">
    <property type="component" value="Unassembled WGS sequence"/>
</dbReference>
<evidence type="ECO:0000313" key="2">
    <source>
        <dbReference type="Proteomes" id="UP001281147"/>
    </source>
</evidence>
<reference evidence="1" key="1">
    <citation type="submission" date="2023-07" db="EMBL/GenBank/DDBJ databases">
        <title>Black Yeasts Isolated from many extreme environments.</title>
        <authorList>
            <person name="Coleine C."/>
            <person name="Stajich J.E."/>
            <person name="Selbmann L."/>
        </authorList>
    </citation>
    <scope>NUCLEOTIDE SEQUENCE</scope>
    <source>
        <strain evidence="1">CCFEE 5714</strain>
    </source>
</reference>
<evidence type="ECO:0000313" key="1">
    <source>
        <dbReference type="EMBL" id="KAK3714036.1"/>
    </source>
</evidence>
<keyword evidence="2" id="KW-1185">Reference proteome</keyword>
<dbReference type="EMBL" id="JAUTXU010000058">
    <property type="protein sequence ID" value="KAK3714036.1"/>
    <property type="molecule type" value="Genomic_DNA"/>
</dbReference>
<organism evidence="1 2">
    <name type="scientific">Vermiconidia calcicola</name>
    <dbReference type="NCBI Taxonomy" id="1690605"/>
    <lineage>
        <taxon>Eukaryota</taxon>
        <taxon>Fungi</taxon>
        <taxon>Dikarya</taxon>
        <taxon>Ascomycota</taxon>
        <taxon>Pezizomycotina</taxon>
        <taxon>Dothideomycetes</taxon>
        <taxon>Dothideomycetidae</taxon>
        <taxon>Mycosphaerellales</taxon>
        <taxon>Extremaceae</taxon>
        <taxon>Vermiconidia</taxon>
    </lineage>
</organism>